<gene>
    <name evidence="1" type="ORF">AN396_13655</name>
</gene>
<sequence>MSTKNSVSITEYKKRLAQAIEKHNYNLQAPEVLQLSQQLDAQIVPTFKKQLDFQTYYLKTRKIY</sequence>
<evidence type="ECO:0000313" key="2">
    <source>
        <dbReference type="Proteomes" id="UP000188605"/>
    </source>
</evidence>
<keyword evidence="2" id="KW-1185">Reference proteome</keyword>
<dbReference type="EMBL" id="LJDB01000009">
    <property type="protein sequence ID" value="ONI42623.1"/>
    <property type="molecule type" value="Genomic_DNA"/>
</dbReference>
<evidence type="ECO:0000313" key="1">
    <source>
        <dbReference type="EMBL" id="ONI42623.1"/>
    </source>
</evidence>
<reference evidence="1" key="1">
    <citation type="submission" date="2016-08" db="EMBL/GenBank/DDBJ databases">
        <authorList>
            <person name="Ngugi D.K."/>
            <person name="Miyake S."/>
            <person name="Stingl U."/>
        </authorList>
    </citation>
    <scope>NUCLEOTIDE SEQUENCE</scope>
    <source>
        <strain evidence="1">SCG-B11WGA-EpuloA1</strain>
    </source>
</reference>
<dbReference type="Proteomes" id="UP000188605">
    <property type="component" value="Unassembled WGS sequence"/>
</dbReference>
<comment type="caution">
    <text evidence="1">The sequence shown here is derived from an EMBL/GenBank/DDBJ whole genome shotgun (WGS) entry which is preliminary data.</text>
</comment>
<organism evidence="1 2">
    <name type="scientific">Candidatus Epulonipiscium fishelsonii</name>
    <dbReference type="NCBI Taxonomy" id="77094"/>
    <lineage>
        <taxon>Bacteria</taxon>
        <taxon>Bacillati</taxon>
        <taxon>Bacillota</taxon>
        <taxon>Clostridia</taxon>
        <taxon>Lachnospirales</taxon>
        <taxon>Lachnospiraceae</taxon>
        <taxon>Candidatus Epulonipiscium</taxon>
    </lineage>
</organism>
<proteinExistence type="predicted"/>
<name>A0ACC8XGF8_9FIRM</name>
<accession>A0ACC8XGF8</accession>
<protein>
    <submittedName>
        <fullName evidence="1">Uncharacterized protein</fullName>
    </submittedName>
</protein>